<accession>A0A8H5D5D7</accession>
<evidence type="ECO:0000256" key="1">
    <source>
        <dbReference type="SAM" id="MobiDB-lite"/>
    </source>
</evidence>
<evidence type="ECO:0000313" key="3">
    <source>
        <dbReference type="Proteomes" id="UP000518752"/>
    </source>
</evidence>
<sequence>MPVDPITLYVTHFSSLANGHALWNPDQGYADASGRLPHIRPGDVGFVDRSGSFIRLFNLHLGKDDVDQGIAVPKDFGDPLPKGPKGSHVWSYEAPTIQHVYKRSAWGGSLKADMPVSPANVNASMSFNFDHKTDAILGFFDTGVREKSIMNAKYFEEVVNNCENWLNAATETVDPNLSLRDLRLVTECTRVRSWVRGIVEDARKDGQLSLSVDFGPLSSGGQLSKSVEYKGGSHISHGPADRITKSQPVIDSGTSTQPLAKHSSKIKNKKSPNKDKFVKPPPSQPKSSAATLSEKDRENIKGWSDQCIFIRSLRFEHRLGIMGKNLPLKIRAQAKPNDLRKGGDPHEDAEDKYYVFSEDGDGESEDEKSWDHMVVVLEYIFENSDAEFALVHEEDLLPYARLVPLKKRVEPLTAALILEECHPKITTSDYNGIKVGTVSRPPTSPELGIHKGIASGISKINEDIPRYAVQDNSEYVVDGSFKIPSTAVKNHRKKPALDVRPKSGM</sequence>
<gene>
    <name evidence="2" type="ORF">D9757_012735</name>
</gene>
<name>A0A8H5D5D7_9AGAR</name>
<protein>
    <submittedName>
        <fullName evidence="2">Uncharacterized protein</fullName>
    </submittedName>
</protein>
<feature type="compositionally biased region" description="Polar residues" evidence="1">
    <location>
        <begin position="245"/>
        <end position="258"/>
    </location>
</feature>
<dbReference type="EMBL" id="JAACJN010000272">
    <property type="protein sequence ID" value="KAF5353018.1"/>
    <property type="molecule type" value="Genomic_DNA"/>
</dbReference>
<dbReference type="Proteomes" id="UP000518752">
    <property type="component" value="Unassembled WGS sequence"/>
</dbReference>
<comment type="caution">
    <text evidence="2">The sequence shown here is derived from an EMBL/GenBank/DDBJ whole genome shotgun (WGS) entry which is preliminary data.</text>
</comment>
<proteinExistence type="predicted"/>
<keyword evidence="3" id="KW-1185">Reference proteome</keyword>
<dbReference type="OrthoDB" id="3060094at2759"/>
<feature type="region of interest" description="Disordered" evidence="1">
    <location>
        <begin position="226"/>
        <end position="297"/>
    </location>
</feature>
<organism evidence="2 3">
    <name type="scientific">Collybiopsis confluens</name>
    <dbReference type="NCBI Taxonomy" id="2823264"/>
    <lineage>
        <taxon>Eukaryota</taxon>
        <taxon>Fungi</taxon>
        <taxon>Dikarya</taxon>
        <taxon>Basidiomycota</taxon>
        <taxon>Agaricomycotina</taxon>
        <taxon>Agaricomycetes</taxon>
        <taxon>Agaricomycetidae</taxon>
        <taxon>Agaricales</taxon>
        <taxon>Marasmiineae</taxon>
        <taxon>Omphalotaceae</taxon>
        <taxon>Collybiopsis</taxon>
    </lineage>
</organism>
<evidence type="ECO:0000313" key="2">
    <source>
        <dbReference type="EMBL" id="KAF5353018.1"/>
    </source>
</evidence>
<reference evidence="2 3" key="1">
    <citation type="journal article" date="2020" name="ISME J.">
        <title>Uncovering the hidden diversity of litter-decomposition mechanisms in mushroom-forming fungi.</title>
        <authorList>
            <person name="Floudas D."/>
            <person name="Bentzer J."/>
            <person name="Ahren D."/>
            <person name="Johansson T."/>
            <person name="Persson P."/>
            <person name="Tunlid A."/>
        </authorList>
    </citation>
    <scope>NUCLEOTIDE SEQUENCE [LARGE SCALE GENOMIC DNA]</scope>
    <source>
        <strain evidence="2 3">CBS 406.79</strain>
    </source>
</reference>
<dbReference type="AlphaFoldDB" id="A0A8H5D5D7"/>
<feature type="compositionally biased region" description="Basic residues" evidence="1">
    <location>
        <begin position="262"/>
        <end position="271"/>
    </location>
</feature>